<evidence type="ECO:0000313" key="3">
    <source>
        <dbReference type="Proteomes" id="UP000281406"/>
    </source>
</evidence>
<reference evidence="2 3" key="1">
    <citation type="submission" date="2018-10" db="EMBL/GenBank/DDBJ databases">
        <title>Genome assembly for a Yunnan-Guizhou Plateau 3E fish, Anabarilius grahami (Regan), and its evolutionary and genetic applications.</title>
        <authorList>
            <person name="Jiang W."/>
        </authorList>
    </citation>
    <scope>NUCLEOTIDE SEQUENCE [LARGE SCALE GENOMIC DNA]</scope>
    <source>
        <strain evidence="2">AG-KIZ</strain>
        <tissue evidence="2">Muscle</tissue>
    </source>
</reference>
<organism evidence="2 3">
    <name type="scientific">Anabarilius grahami</name>
    <name type="common">Kanglang fish</name>
    <name type="synonym">Barilius grahami</name>
    <dbReference type="NCBI Taxonomy" id="495550"/>
    <lineage>
        <taxon>Eukaryota</taxon>
        <taxon>Metazoa</taxon>
        <taxon>Chordata</taxon>
        <taxon>Craniata</taxon>
        <taxon>Vertebrata</taxon>
        <taxon>Euteleostomi</taxon>
        <taxon>Actinopterygii</taxon>
        <taxon>Neopterygii</taxon>
        <taxon>Teleostei</taxon>
        <taxon>Ostariophysi</taxon>
        <taxon>Cypriniformes</taxon>
        <taxon>Xenocyprididae</taxon>
        <taxon>Xenocypridinae</taxon>
        <taxon>Xenocypridinae incertae sedis</taxon>
        <taxon>Anabarilius</taxon>
    </lineage>
</organism>
<feature type="region of interest" description="Disordered" evidence="1">
    <location>
        <begin position="48"/>
        <end position="82"/>
    </location>
</feature>
<feature type="compositionally biased region" description="Basic and acidic residues" evidence="1">
    <location>
        <begin position="48"/>
        <end position="70"/>
    </location>
</feature>
<dbReference type="AlphaFoldDB" id="A0A3N0XGY7"/>
<evidence type="ECO:0000256" key="1">
    <source>
        <dbReference type="SAM" id="MobiDB-lite"/>
    </source>
</evidence>
<evidence type="ECO:0000313" key="2">
    <source>
        <dbReference type="EMBL" id="ROI16345.1"/>
    </source>
</evidence>
<dbReference type="Proteomes" id="UP000281406">
    <property type="component" value="Unassembled WGS sequence"/>
</dbReference>
<gene>
    <name evidence="2" type="ORF">DPX16_12463</name>
</gene>
<keyword evidence="3" id="KW-1185">Reference proteome</keyword>
<accession>A0A3N0XGY7</accession>
<comment type="caution">
    <text evidence="2">The sequence shown here is derived from an EMBL/GenBank/DDBJ whole genome shotgun (WGS) entry which is preliminary data.</text>
</comment>
<proteinExistence type="predicted"/>
<dbReference type="EMBL" id="RJVU01075544">
    <property type="protein sequence ID" value="ROI16345.1"/>
    <property type="molecule type" value="Genomic_DNA"/>
</dbReference>
<protein>
    <submittedName>
        <fullName evidence="2">Uncharacterized protein</fullName>
    </submittedName>
</protein>
<name>A0A3N0XGY7_ANAGA</name>
<sequence>MNRTGNTNSETLALVWRPEIHQVQFQSKHVQNEIEFLRRAGVMLAEREREKNMRENECENGEKRETDAAEVRSQSASGRKSWPNLQDDCEDFWIIPKQPNRTSDKHKCLPQTTQNPHLCVPHDSSLPDMLAEAVFPYLSQLGNQFSREDFLSLPPQGSGSAAALRKNLVTAEPRRLVRRMNLGGPADVCERVDEQYMLKVECYIYACVESKNCLTEGIQACVSLSPADAAVPQPDSTNPPDESPCVSVASRVYRWDVTSSWGDVGSLRLRLTL</sequence>